<dbReference type="InterPro" id="IPR024317">
    <property type="entry name" value="Dynein_heavy_chain_D4_dom"/>
</dbReference>
<dbReference type="GO" id="GO:0051959">
    <property type="term" value="F:dynein light intermediate chain binding"/>
    <property type="evidence" value="ECO:0007669"/>
    <property type="project" value="InterPro"/>
</dbReference>
<feature type="coiled-coil region" evidence="11">
    <location>
        <begin position="2540"/>
        <end position="2612"/>
    </location>
</feature>
<dbReference type="Pfam" id="PF12774">
    <property type="entry name" value="AAA_6"/>
    <property type="match status" value="1"/>
</dbReference>
<dbReference type="Pfam" id="PF12781">
    <property type="entry name" value="AAA_9"/>
    <property type="match status" value="1"/>
</dbReference>
<dbReference type="InterPro" id="IPR013602">
    <property type="entry name" value="Dynein_heavy_linker"/>
</dbReference>
<dbReference type="InterPro" id="IPR027417">
    <property type="entry name" value="P-loop_NTPase"/>
</dbReference>
<dbReference type="SUPFAM" id="SSF52540">
    <property type="entry name" value="P-loop containing nucleoside triphosphate hydrolases"/>
    <property type="match status" value="2"/>
</dbReference>
<comment type="similarity">
    <text evidence="2">Belongs to the dynein heavy chain family.</text>
</comment>
<reference evidence="14" key="2">
    <citation type="submission" date="2020-10" db="UniProtKB">
        <authorList>
            <consortium name="WormBaseParasite"/>
        </authorList>
    </citation>
    <scope>IDENTIFICATION</scope>
</reference>
<dbReference type="GO" id="GO:0007018">
    <property type="term" value="P:microtubule-based movement"/>
    <property type="evidence" value="ECO:0007669"/>
    <property type="project" value="InterPro"/>
</dbReference>
<organism evidence="13 14">
    <name type="scientific">Panagrellus redivivus</name>
    <name type="common">Microworm</name>
    <dbReference type="NCBI Taxonomy" id="6233"/>
    <lineage>
        <taxon>Eukaryota</taxon>
        <taxon>Metazoa</taxon>
        <taxon>Ecdysozoa</taxon>
        <taxon>Nematoda</taxon>
        <taxon>Chromadorea</taxon>
        <taxon>Rhabditida</taxon>
        <taxon>Tylenchina</taxon>
        <taxon>Panagrolaimomorpha</taxon>
        <taxon>Panagrolaimoidea</taxon>
        <taxon>Panagrolaimidae</taxon>
        <taxon>Panagrellus</taxon>
    </lineage>
</organism>
<dbReference type="InterPro" id="IPR003593">
    <property type="entry name" value="AAA+_ATPase"/>
</dbReference>
<evidence type="ECO:0000256" key="6">
    <source>
        <dbReference type="ARBA" id="ARBA00022840"/>
    </source>
</evidence>
<keyword evidence="10" id="KW-0206">Cytoskeleton</keyword>
<dbReference type="Gene3D" id="1.10.8.710">
    <property type="match status" value="1"/>
</dbReference>
<dbReference type="InterPro" id="IPR024743">
    <property type="entry name" value="Dynein_HC_stalk"/>
</dbReference>
<dbReference type="InterPro" id="IPR035706">
    <property type="entry name" value="AAA_9"/>
</dbReference>
<evidence type="ECO:0000313" key="14">
    <source>
        <dbReference type="WBParaSite" id="Pan_g8239.t1"/>
    </source>
</evidence>
<evidence type="ECO:0000256" key="2">
    <source>
        <dbReference type="ARBA" id="ARBA00008887"/>
    </source>
</evidence>
<keyword evidence="6" id="KW-0067">ATP-binding</keyword>
<name>A0A7E4W7E9_PANRE</name>
<dbReference type="Gene3D" id="1.20.140.100">
    <property type="entry name" value="Dynein heavy chain, N-terminal domain 2"/>
    <property type="match status" value="1"/>
</dbReference>
<dbReference type="FunFam" id="1.20.920.20:FF:000013">
    <property type="entry name" value="Dynein Heavy Chain"/>
    <property type="match status" value="1"/>
</dbReference>
<dbReference type="GO" id="GO:0005874">
    <property type="term" value="C:microtubule"/>
    <property type="evidence" value="ECO:0007669"/>
    <property type="project" value="UniProtKB-KW"/>
</dbReference>
<dbReference type="Gene3D" id="1.10.287.2620">
    <property type="match status" value="1"/>
</dbReference>
<evidence type="ECO:0000256" key="3">
    <source>
        <dbReference type="ARBA" id="ARBA00022490"/>
    </source>
</evidence>
<evidence type="ECO:0000256" key="7">
    <source>
        <dbReference type="ARBA" id="ARBA00023017"/>
    </source>
</evidence>
<dbReference type="PANTHER" id="PTHR45703">
    <property type="entry name" value="DYNEIN HEAVY CHAIN"/>
    <property type="match status" value="1"/>
</dbReference>
<dbReference type="SUPFAM" id="SSF90257">
    <property type="entry name" value="Myosin rod fragments"/>
    <property type="match status" value="1"/>
</dbReference>
<comment type="subcellular location">
    <subcellularLocation>
        <location evidence="1">Cytoplasm</location>
        <location evidence="1">Cytoskeleton</location>
    </subcellularLocation>
</comment>
<dbReference type="GO" id="GO:0045505">
    <property type="term" value="F:dynein intermediate chain binding"/>
    <property type="evidence" value="ECO:0007669"/>
    <property type="project" value="InterPro"/>
</dbReference>
<dbReference type="Pfam" id="PF12775">
    <property type="entry name" value="AAA_7"/>
    <property type="match status" value="1"/>
</dbReference>
<evidence type="ECO:0000256" key="4">
    <source>
        <dbReference type="ARBA" id="ARBA00022701"/>
    </source>
</evidence>
<dbReference type="WBParaSite" id="Pan_g8239.t1">
    <property type="protein sequence ID" value="Pan_g8239.t1"/>
    <property type="gene ID" value="Pan_g8239"/>
</dbReference>
<evidence type="ECO:0000256" key="8">
    <source>
        <dbReference type="ARBA" id="ARBA00023054"/>
    </source>
</evidence>
<dbReference type="Gene3D" id="3.40.50.300">
    <property type="entry name" value="P-loop containing nucleotide triphosphate hydrolases"/>
    <property type="match status" value="5"/>
</dbReference>
<dbReference type="InterPro" id="IPR035699">
    <property type="entry name" value="AAA_6"/>
</dbReference>
<dbReference type="Gene3D" id="1.20.58.1120">
    <property type="match status" value="1"/>
</dbReference>
<keyword evidence="9" id="KW-0505">Motor protein</keyword>
<protein>
    <submittedName>
        <fullName evidence="14">AAA_9 domain-containing protein</fullName>
    </submittedName>
</protein>
<reference evidence="13" key="1">
    <citation type="journal article" date="2013" name="Genetics">
        <title>The draft genome and transcriptome of Panagrellus redivivus are shaped by the harsh demands of a free-living lifestyle.</title>
        <authorList>
            <person name="Srinivasan J."/>
            <person name="Dillman A.R."/>
            <person name="Macchietto M.G."/>
            <person name="Heikkinen L."/>
            <person name="Lakso M."/>
            <person name="Fracchia K.M."/>
            <person name="Antoshechkin I."/>
            <person name="Mortazavi A."/>
            <person name="Wong G."/>
            <person name="Sternberg P.W."/>
        </authorList>
    </citation>
    <scope>NUCLEOTIDE SEQUENCE [LARGE SCALE GENOMIC DNA]</scope>
    <source>
        <strain evidence="13">MT8872</strain>
    </source>
</reference>
<evidence type="ECO:0000259" key="12">
    <source>
        <dbReference type="SMART" id="SM00382"/>
    </source>
</evidence>
<dbReference type="InterPro" id="IPR026983">
    <property type="entry name" value="DHC"/>
</dbReference>
<keyword evidence="3" id="KW-0963">Cytoplasm</keyword>
<keyword evidence="5" id="KW-0547">Nucleotide-binding</keyword>
<dbReference type="GO" id="GO:0030286">
    <property type="term" value="C:dynein complex"/>
    <property type="evidence" value="ECO:0007669"/>
    <property type="project" value="UniProtKB-KW"/>
</dbReference>
<keyword evidence="8 11" id="KW-0175">Coiled coil</keyword>
<dbReference type="Gene3D" id="3.20.180.20">
    <property type="entry name" value="Dynein heavy chain, N-terminal domain 2"/>
    <property type="match status" value="1"/>
</dbReference>
<dbReference type="GO" id="GO:0005524">
    <property type="term" value="F:ATP binding"/>
    <property type="evidence" value="ECO:0007669"/>
    <property type="project" value="UniProtKB-KW"/>
</dbReference>
<dbReference type="PANTHER" id="PTHR45703:SF36">
    <property type="entry name" value="DYNEIN HEAVY CHAIN, CYTOPLASMIC"/>
    <property type="match status" value="1"/>
</dbReference>
<evidence type="ECO:0000256" key="9">
    <source>
        <dbReference type="ARBA" id="ARBA00023175"/>
    </source>
</evidence>
<dbReference type="InterPro" id="IPR042228">
    <property type="entry name" value="Dynein_linker_3"/>
</dbReference>
<dbReference type="Gene3D" id="1.20.920.20">
    <property type="match status" value="1"/>
</dbReference>
<dbReference type="Pfam" id="PF08393">
    <property type="entry name" value="DHC_N2"/>
    <property type="match status" value="1"/>
</dbReference>
<dbReference type="SMART" id="SM00382">
    <property type="entry name" value="AAA"/>
    <property type="match status" value="2"/>
</dbReference>
<keyword evidence="13" id="KW-1185">Reference proteome</keyword>
<dbReference type="InterPro" id="IPR043157">
    <property type="entry name" value="Dynein_AAA1S"/>
</dbReference>
<keyword evidence="4" id="KW-0493">Microtubule</keyword>
<evidence type="ECO:0000256" key="5">
    <source>
        <dbReference type="ARBA" id="ARBA00022741"/>
    </source>
</evidence>
<dbReference type="Pfam" id="PF12780">
    <property type="entry name" value="AAA_8"/>
    <property type="match status" value="1"/>
</dbReference>
<feature type="domain" description="AAA+ ATPase" evidence="12">
    <location>
        <begin position="1775"/>
        <end position="1897"/>
    </location>
</feature>
<evidence type="ECO:0000256" key="11">
    <source>
        <dbReference type="SAM" id="Coils"/>
    </source>
</evidence>
<dbReference type="Pfam" id="PF12777">
    <property type="entry name" value="MT"/>
    <property type="match status" value="1"/>
</dbReference>
<dbReference type="InterPro" id="IPR042222">
    <property type="entry name" value="Dynein_2_N"/>
</dbReference>
<evidence type="ECO:0000256" key="10">
    <source>
        <dbReference type="ARBA" id="ARBA00023212"/>
    </source>
</evidence>
<evidence type="ECO:0000256" key="1">
    <source>
        <dbReference type="ARBA" id="ARBA00004245"/>
    </source>
</evidence>
<accession>A0A7E4W7E9</accession>
<proteinExistence type="inferred from homology"/>
<feature type="domain" description="AAA+ ATPase" evidence="12">
    <location>
        <begin position="1222"/>
        <end position="1326"/>
    </location>
</feature>
<sequence>MFTAFDGQRKPISHIISEKVASRTAAQLDCAAIHRILGPRRAEGKVTHLTCGKLLKNYKDIPGLSIIGKQVTRLPVPVSPRTHRVQRLKLQSIDLRYFEKSGDERIHTPPEGFERLHAVVEKNKYPSWNGFLDGLEARANEQNVNKLLMEELEKLWAVWNSDFGASFSEIGESDYFKQKHIAFDGWPPWRHCESYTFGEKTEVLHRRNVIHLAVTNNFYANFNKKLEFNWEQCVSMPQGVSLSLLELEIDLFIRNAVKITRTDWPLEICEILLKNSNHWVDCISDSTASNEFFRSIAALQTTLLRKVVLKNIEAFVNVIFQISQTKRLKIVLSEAEINTHALWSLICRFEELGQQVLRVEHRLFPNLFTEKKYLIIEKVTPDNNHPLLLQTQSPFLTSLKELTEVKDGTMAVINDKDAASDKLLEMHEKIISLRRKVERICPRIFTDLFEFDFSPCLEEILEKLDMLMDLLKQRVNEFISEHAKTLTDYYNQSSKKLYGQTAFSQLHNLVNVQGQDIQMLKSLFQKASFACSPLLNVFDVNELTLLRYYQAARAERRLAYLAKLIWDRLQVDRDAIEKSVIERSTAVFYECEMLEREVKQCIKRYKLYQKSAVHVRMLAKRFDEMAGTLEKLAEEAPVLNNQLNLLGLEPLAIDVVALAEQCRLFADVSDLHAETIVCEELYMNAKVQDVDCDQISIQLTNLSKRFNRVNSFVLANTDDILVKDTLAQLIPTIEVVVKTFNETLPLIKALRAEGMKERHWENILNEANATDQMHGRLLIKDLVALDLNEKAVKCEEVSVIAGKELQLETTIDKIKLFWDQAEISFKMIREDYELEIPPEIPCVLDEHIIQVSMTLASPFAANFANELKELLKKLQALQRIFALYQTCHTKFVYLEPLFTTEDIAYQMPEEWRIYQAAVNLWHFLNNQLQSTQKYFTMLELNFEQRFNEIFDMFKTIQVGFDAYLRKKKLHSPRLHFLSNNELLEMLSKARTPALVEPFLPKLFTSIAIPQFNSRGEIASVYAIDGEKLEFHRPVNVNLAKRRIEKWLLEMEREMKHTIQICVQKVLDEFKYELVPLEKVIGTGYVAQVILLYYRITVTYMIEEAIGNESLTVFQSELKMFIEKVKNFSTSNNRESLLIDNLLVDLDVTQDCLAELITKEVKSVDSVFWKSKFRHYWSNENVFIRVHNVHILYGYEYLSLTKPFVRTEKVKALHVQLAVFQHQRFACLLQGPAATGKSETIKEFSRMLGRCCISFNCSGQTPLDQLESLIAGALLSGATLCLDEFNRLSGPVMTIVINHLIGIYQALVGSSNAFYRLNGLELVLNPQAAFFLSMNPKYVGRSPLPTNATAVAKVITVGTADLEAIAHEYFLLAKFGTAKKCASLLTSTFYQCSSTVSPMRHYDFHLRTVLATVQNTIWLKSTEKAITEPSATMKATQSVLASIFTADDSRIFTKILLMSKSKPMITDAETAYKTAIVEICERLSLVPTENFVNMTYNLYFLCRHHCALILVGATLSAKSTCLKVAKILTKEKDSIHCEISTICPSIHTNEALFGRFDPQKLEWRRGILTQALSDDIGKDEEHWIHIDGVIDSLWVETLNSLLDDNKKLNLGNGETILFNDRIKIIFETSDLQNVASSTISRCRVLYFDEQLLDPSVLASKMVPEVTEVVKTLETLSMTSKKLMLCRISEVYRLHEAFPQSDERLAYLLTAVGALTVLPRSFVPNWLESNQRFIPNLSYENLFDSFPQAFGQWMDLSMESDYIIRFWRMFLKRLFRSSMMLTIFGKSGTGKTHFIHGLVSTLNNDNWDVHVLSLSESTNAESLLQAILACNLVRIHTNHFTGPNAKNVLIILDGLNRLRLDDSFDSAFEVLRSFHAAGKVTDKDGMELQFTSVHFLAEFSTSEVDPLKLQLPERLFKYVHPWHWKNTEGYSNPENACNAFLALSDGNEEDTSNFRDCLISELYTAAGNISNIEPFLTYWDNVSRLNSAIFSHVGNQFLSNFNSASWDIYRLPEIRQKLIQHTEKGSPRFPQIPAFPTHRYAIRHWMFLHKLLEMPSDGHCLCVGSPLNQVIDICKLATTLLDVHLEDLPVELTHIRWRETLMKVARLCALENRKVLLFVTDSIYNKSVFKEVLTDLIVTMNCGSLPPSLFSAQLLVEFREKKLTNNNDKSNIASQKDMSEWHQKEAIGAAIRTHLHVVFCVERVTVAQLTLQFQQLANYAILADFDCWSDSELLDFAKFELQKSRLFAENQPEELGNALMKAFKFAMSKNKEQLEPQKFLVFVKEYVHLVERKRSSLELLDKRYKTGISKLVKANEQMHFLKQELLRLQPELVRTSLETTALMSSLERETIEIENAREVVAANEFKANEAATKAQALKAECEREVTDAIPALETAIDALQILNQNDISTLKTMRFPPQGVRLCMEAVCILLGEKPTKSIDQTGNITIDYWPTSQKVLSDIHFLTRIRTFPRDRVGYKTMKLIRNDYLSKPEFDAEVMKQVSLAAEGLCLWVKALDIYNKIAKVVAPKKEKLKKAELMVKQHMKQLDHRRKALQEVTERLQRLSDQFSHMSQRKQELQNQIQSCETRMTRAEKLTSSLENERKRWDENLKLLKVEGSVYKQNALLVATYIYLLGDVSIDERINLMPTLQKHLNWPTEDTFNLRSMLQHNSILLDASSSSSDDDPYVILELTSQTPLIIDSQGESSRILRRLIPGTIITTDMHSGTLSTDIASTIGNGHTLIVDNLCEPLPLCLMQLMCPKFITDSQQTSIQIESRLFPYNSHSRLILRTEKPSSSFSKLLLQHLCVINVAVGEHIVRDKLMNIFVLVNAFPLTQKMDQLLIEKTNLMRQTDTMEDQILENLVKSKDLDDDRCVDMLVEIRGLAATMKEKDAESEVIRAQLDELKEKFIKIGIYGTKLINASLNVAKLSSFYKRTLKFYLDVFQMSVAMPSETLDESCIGEIKKNVLKMFRFKVSRSLFAEHRRVFEFLVSGVIPLKELPTTSESVFAKYFTNLHTERTINLRDQIIYAELTMPIVLLLSSQSDYVIRTLFSIAEFTGSTTSPASTGHGRRRSVQLVSSEDFLESDWMQVLENDQWLIVLNCETLDAGKLNEVNKLAKTILASDVRKSSFRLFFVVYPDKELASHSLFDSSTVITVDDSKLPFTAFINYCYSSLGPSRVHSTLQTSYLRKQLFKLCCFHFAIFQRTQFGIFGFANPLNVSLSNLECAVKLFEGTMPSTPTPNFDAIWRSVIDIAYSTSDLSDRKVMQTLGQWVFEGVNKFDDRALDGIWPKDFNQSLGMFKMGLTEMKDINDWILSGLGKCVIDELQKVELRKTHQSIVSFLTESEVSTKKTGILPTEMLITKTVSTGDGKASIEQCLCHELQFLEENGIFLERKTYIQNLLKNSPIREIALYFVERPEAIVETLRFSYARSLRTGLEEVETVGIVRGAMSNDAIKLVDVYLLGAGLKPESHILVDSNHAFSRIEGLQIVARRKAARSPAVILVPLLYKSKLDSTTWRHIVNVEVESQLPESHWLLHGVKFITCEDCVKFLTAK</sequence>
<evidence type="ECO:0000313" key="13">
    <source>
        <dbReference type="Proteomes" id="UP000492821"/>
    </source>
</evidence>
<dbReference type="Proteomes" id="UP000492821">
    <property type="component" value="Unassembled WGS sequence"/>
</dbReference>
<keyword evidence="7" id="KW-0243">Dynein</keyword>